<dbReference type="CDD" id="cd12119">
    <property type="entry name" value="ttLC_FACS_AlkK_like"/>
    <property type="match status" value="1"/>
</dbReference>
<dbReference type="NCBIfam" id="NF004837">
    <property type="entry name" value="PRK06187.1"/>
    <property type="match status" value="1"/>
</dbReference>
<protein>
    <submittedName>
        <fullName evidence="7">Fatty-acyl-CoA synthase</fullName>
    </submittedName>
</protein>
<dbReference type="FunFam" id="3.30.300.30:FF:000008">
    <property type="entry name" value="2,3-dihydroxybenzoate-AMP ligase"/>
    <property type="match status" value="1"/>
</dbReference>
<dbReference type="InterPro" id="IPR042099">
    <property type="entry name" value="ANL_N_sf"/>
</dbReference>
<keyword evidence="3" id="KW-0276">Fatty acid metabolism</keyword>
<dbReference type="InterPro" id="IPR025110">
    <property type="entry name" value="AMP-bd_C"/>
</dbReference>
<dbReference type="InterPro" id="IPR045851">
    <property type="entry name" value="AMP-bd_C_sf"/>
</dbReference>
<evidence type="ECO:0000256" key="2">
    <source>
        <dbReference type="ARBA" id="ARBA00022598"/>
    </source>
</evidence>
<evidence type="ECO:0000313" key="7">
    <source>
        <dbReference type="EMBL" id="SEO21708.1"/>
    </source>
</evidence>
<dbReference type="Gene3D" id="3.30.300.30">
    <property type="match status" value="1"/>
</dbReference>
<evidence type="ECO:0000256" key="3">
    <source>
        <dbReference type="ARBA" id="ARBA00022832"/>
    </source>
</evidence>
<dbReference type="EMBL" id="FOCX01000009">
    <property type="protein sequence ID" value="SEO21708.1"/>
    <property type="molecule type" value="Genomic_DNA"/>
</dbReference>
<dbReference type="PANTHER" id="PTHR43859:SF4">
    <property type="entry name" value="BUTANOATE--COA LIGASE AAE1-RELATED"/>
    <property type="match status" value="1"/>
</dbReference>
<accession>A0A1H8MWU4</accession>
<dbReference type="Pfam" id="PF13193">
    <property type="entry name" value="AMP-binding_C"/>
    <property type="match status" value="1"/>
</dbReference>
<name>A0A1H8MWU4_9EURY</name>
<dbReference type="Gene3D" id="3.40.50.12780">
    <property type="entry name" value="N-terminal domain of ligase-like"/>
    <property type="match status" value="1"/>
</dbReference>
<dbReference type="PROSITE" id="PS00455">
    <property type="entry name" value="AMP_BINDING"/>
    <property type="match status" value="1"/>
</dbReference>
<evidence type="ECO:0000259" key="6">
    <source>
        <dbReference type="Pfam" id="PF13193"/>
    </source>
</evidence>
<evidence type="ECO:0000256" key="4">
    <source>
        <dbReference type="ARBA" id="ARBA00023098"/>
    </source>
</evidence>
<dbReference type="GO" id="GO:0016874">
    <property type="term" value="F:ligase activity"/>
    <property type="evidence" value="ECO:0007669"/>
    <property type="project" value="UniProtKB-KW"/>
</dbReference>
<dbReference type="AlphaFoldDB" id="A0A1H8MWU4"/>
<keyword evidence="8" id="KW-1185">Reference proteome</keyword>
<organism evidence="7 8">
    <name type="scientific">Halorientalis persicus</name>
    <dbReference type="NCBI Taxonomy" id="1367881"/>
    <lineage>
        <taxon>Archaea</taxon>
        <taxon>Methanobacteriati</taxon>
        <taxon>Methanobacteriota</taxon>
        <taxon>Stenosarchaea group</taxon>
        <taxon>Halobacteria</taxon>
        <taxon>Halobacteriales</taxon>
        <taxon>Haloarculaceae</taxon>
        <taxon>Halorientalis</taxon>
    </lineage>
</organism>
<dbReference type="GO" id="GO:0006631">
    <property type="term" value="P:fatty acid metabolic process"/>
    <property type="evidence" value="ECO:0007669"/>
    <property type="project" value="UniProtKB-KW"/>
</dbReference>
<keyword evidence="2" id="KW-0436">Ligase</keyword>
<dbReference type="PANTHER" id="PTHR43859">
    <property type="entry name" value="ACYL-ACTIVATING ENZYME"/>
    <property type="match status" value="1"/>
</dbReference>
<sequence length="519" mass="57690">MTKTLDGSLHRYTYADAYDRMCQLAHALDDLGLERGDRIASVAMNNYRHLELYFGPACSGRSLHMCNPRLPDDHFQYIINDAADSVVFLDPPFVEKVAQNADEFESVEQYVVLSDEVPEGTPLEPVVAYEDLLADQPTEYDWPALDEDEECGMCYTSGTTGKPKGVEYSHRGVYLHSMASGLADGNGISESDVVMPVVPMFHANGWGVPYAATLFGATQVLPGVHTDPEPLARLIDDEDVTMSAAVPTIWLGMAEFLEENPEVDISSIDRLTVGGSAPPESLIRKYDEEYDAPILQGWGMTEMSPLGSLSILRRELAEADPDEQYAYRAKAGIPVPGIQTRIRDEDGNEVPRDGETFGELEVRGPWVTDSYHNRPEANAESFTDDGWFKTGDIATMDDLGYIDLVDRDKDVIKSGGEWISSVDLENALMAHEAVSEATVIAVDHEKWQERPMACVVLREGADATPAELEAHLAESFPDWWLPDEYMFLDQIPQTSTGKFDKKVLRERFDDVVLEATEDE</sequence>
<gene>
    <name evidence="7" type="ORF">SAMN05216388_1009154</name>
</gene>
<dbReference type="SUPFAM" id="SSF56801">
    <property type="entry name" value="Acetyl-CoA synthetase-like"/>
    <property type="match status" value="1"/>
</dbReference>
<comment type="similarity">
    <text evidence="1">Belongs to the ATP-dependent AMP-binding enzyme family.</text>
</comment>
<dbReference type="InterPro" id="IPR000873">
    <property type="entry name" value="AMP-dep_synth/lig_dom"/>
</dbReference>
<dbReference type="Pfam" id="PF00501">
    <property type="entry name" value="AMP-binding"/>
    <property type="match status" value="1"/>
</dbReference>
<feature type="domain" description="AMP-binding enzyme C-terminal" evidence="6">
    <location>
        <begin position="424"/>
        <end position="498"/>
    </location>
</feature>
<proteinExistence type="inferred from homology"/>
<evidence type="ECO:0000256" key="1">
    <source>
        <dbReference type="ARBA" id="ARBA00006432"/>
    </source>
</evidence>
<dbReference type="Proteomes" id="UP000198775">
    <property type="component" value="Unassembled WGS sequence"/>
</dbReference>
<evidence type="ECO:0000313" key="8">
    <source>
        <dbReference type="Proteomes" id="UP000198775"/>
    </source>
</evidence>
<keyword evidence="4" id="KW-0443">Lipid metabolism</keyword>
<reference evidence="8" key="1">
    <citation type="submission" date="2016-10" db="EMBL/GenBank/DDBJ databases">
        <authorList>
            <person name="Varghese N."/>
            <person name="Submissions S."/>
        </authorList>
    </citation>
    <scope>NUCLEOTIDE SEQUENCE [LARGE SCALE GENOMIC DNA]</scope>
    <source>
        <strain evidence="8">IBRC-M 10043</strain>
    </source>
</reference>
<dbReference type="InterPro" id="IPR020845">
    <property type="entry name" value="AMP-binding_CS"/>
</dbReference>
<feature type="domain" description="AMP-dependent synthetase/ligase" evidence="5">
    <location>
        <begin position="9"/>
        <end position="371"/>
    </location>
</feature>
<evidence type="ECO:0000259" key="5">
    <source>
        <dbReference type="Pfam" id="PF00501"/>
    </source>
</evidence>